<keyword evidence="1" id="KW-0472">Membrane</keyword>
<accession>A0A3N4JTZ4</accession>
<dbReference type="Proteomes" id="UP000276215">
    <property type="component" value="Unassembled WGS sequence"/>
</dbReference>
<keyword evidence="3" id="KW-1185">Reference proteome</keyword>
<evidence type="ECO:0000313" key="2">
    <source>
        <dbReference type="EMBL" id="RPA97174.1"/>
    </source>
</evidence>
<organism evidence="2 3">
    <name type="scientific">Choiromyces venosus 120613-1</name>
    <dbReference type="NCBI Taxonomy" id="1336337"/>
    <lineage>
        <taxon>Eukaryota</taxon>
        <taxon>Fungi</taxon>
        <taxon>Dikarya</taxon>
        <taxon>Ascomycota</taxon>
        <taxon>Pezizomycotina</taxon>
        <taxon>Pezizomycetes</taxon>
        <taxon>Pezizales</taxon>
        <taxon>Tuberaceae</taxon>
        <taxon>Choiromyces</taxon>
    </lineage>
</organism>
<feature type="transmembrane region" description="Helical" evidence="1">
    <location>
        <begin position="6"/>
        <end position="30"/>
    </location>
</feature>
<reference evidence="2 3" key="1">
    <citation type="journal article" date="2018" name="Nat. Ecol. Evol.">
        <title>Pezizomycetes genomes reveal the molecular basis of ectomycorrhizal truffle lifestyle.</title>
        <authorList>
            <person name="Murat C."/>
            <person name="Payen T."/>
            <person name="Noel B."/>
            <person name="Kuo A."/>
            <person name="Morin E."/>
            <person name="Chen J."/>
            <person name="Kohler A."/>
            <person name="Krizsan K."/>
            <person name="Balestrini R."/>
            <person name="Da Silva C."/>
            <person name="Montanini B."/>
            <person name="Hainaut M."/>
            <person name="Levati E."/>
            <person name="Barry K.W."/>
            <person name="Belfiori B."/>
            <person name="Cichocki N."/>
            <person name="Clum A."/>
            <person name="Dockter R.B."/>
            <person name="Fauchery L."/>
            <person name="Guy J."/>
            <person name="Iotti M."/>
            <person name="Le Tacon F."/>
            <person name="Lindquist E.A."/>
            <person name="Lipzen A."/>
            <person name="Malagnac F."/>
            <person name="Mello A."/>
            <person name="Molinier V."/>
            <person name="Miyauchi S."/>
            <person name="Poulain J."/>
            <person name="Riccioni C."/>
            <person name="Rubini A."/>
            <person name="Sitrit Y."/>
            <person name="Splivallo R."/>
            <person name="Traeger S."/>
            <person name="Wang M."/>
            <person name="Zifcakova L."/>
            <person name="Wipf D."/>
            <person name="Zambonelli A."/>
            <person name="Paolocci F."/>
            <person name="Nowrousian M."/>
            <person name="Ottonello S."/>
            <person name="Baldrian P."/>
            <person name="Spatafora J.W."/>
            <person name="Henrissat B."/>
            <person name="Nagy L.G."/>
            <person name="Aury J.M."/>
            <person name="Wincker P."/>
            <person name="Grigoriev I.V."/>
            <person name="Bonfante P."/>
            <person name="Martin F.M."/>
        </authorList>
    </citation>
    <scope>NUCLEOTIDE SEQUENCE [LARGE SCALE GENOMIC DNA]</scope>
    <source>
        <strain evidence="2 3">120613-1</strain>
    </source>
</reference>
<evidence type="ECO:0000256" key="1">
    <source>
        <dbReference type="SAM" id="Phobius"/>
    </source>
</evidence>
<evidence type="ECO:0000313" key="3">
    <source>
        <dbReference type="Proteomes" id="UP000276215"/>
    </source>
</evidence>
<name>A0A3N4JTZ4_9PEZI</name>
<dbReference type="EMBL" id="ML120407">
    <property type="protein sequence ID" value="RPA97174.1"/>
    <property type="molecule type" value="Genomic_DNA"/>
</dbReference>
<keyword evidence="1" id="KW-0812">Transmembrane</keyword>
<gene>
    <name evidence="2" type="ORF">L873DRAFT_1810261</name>
</gene>
<sequence>MRGPNFALLFMLLGGIIRGLVAVLIGGLVGKGFVALMDPRACAPNTKGVSIEHLSTWPDRFRDSEEYDPLYASVRKICFEYLNSPAGTNTRQQTATGS</sequence>
<dbReference type="AlphaFoldDB" id="A0A3N4JTZ4"/>
<protein>
    <submittedName>
        <fullName evidence="2">Uncharacterized protein</fullName>
    </submittedName>
</protein>
<keyword evidence="1" id="KW-1133">Transmembrane helix</keyword>
<proteinExistence type="predicted"/>